<dbReference type="EMBL" id="BMLF01000001">
    <property type="protein sequence ID" value="GGL88857.1"/>
    <property type="molecule type" value="Genomic_DNA"/>
</dbReference>
<reference evidence="3" key="2">
    <citation type="submission" date="2020-09" db="EMBL/GenBank/DDBJ databases">
        <authorList>
            <person name="Sun Q."/>
            <person name="Zhou Y."/>
        </authorList>
    </citation>
    <scope>NUCLEOTIDE SEQUENCE</scope>
    <source>
        <strain evidence="3">CGMCC 1.6293</strain>
    </source>
</reference>
<comment type="caution">
    <text evidence="3">The sequence shown here is derived from an EMBL/GenBank/DDBJ whole genome shotgun (WGS) entry which is preliminary data.</text>
</comment>
<keyword evidence="4" id="KW-1185">Reference proteome</keyword>
<dbReference type="Gene3D" id="3.40.50.2300">
    <property type="match status" value="1"/>
</dbReference>
<dbReference type="InterPro" id="IPR036196">
    <property type="entry name" value="Ptyr_pPase_sf"/>
</dbReference>
<protein>
    <recommendedName>
        <fullName evidence="2">Phosphotyrosine protein phosphatase I domain-containing protein</fullName>
    </recommendedName>
</protein>
<dbReference type="AlphaFoldDB" id="A0A917SM41"/>
<gene>
    <name evidence="3" type="ORF">GCM10011534_08750</name>
</gene>
<reference evidence="3" key="1">
    <citation type="journal article" date="2014" name="Int. J. Syst. Evol. Microbiol.">
        <title>Complete genome sequence of Corynebacterium casei LMG S-19264T (=DSM 44701T), isolated from a smear-ripened cheese.</title>
        <authorList>
            <consortium name="US DOE Joint Genome Institute (JGI-PGF)"/>
            <person name="Walter F."/>
            <person name="Albersmeier A."/>
            <person name="Kalinowski J."/>
            <person name="Ruckert C."/>
        </authorList>
    </citation>
    <scope>NUCLEOTIDE SEQUENCE</scope>
    <source>
        <strain evidence="3">CGMCC 1.6293</strain>
    </source>
</reference>
<name>A0A917SM41_9RHOB</name>
<dbReference type="PANTHER" id="PTHR43428:SF1">
    <property type="entry name" value="ARSENATE REDUCTASE"/>
    <property type="match status" value="1"/>
</dbReference>
<dbReference type="GO" id="GO:0046685">
    <property type="term" value="P:response to arsenic-containing substance"/>
    <property type="evidence" value="ECO:0007669"/>
    <property type="project" value="UniProtKB-KW"/>
</dbReference>
<dbReference type="RefSeq" id="WP_028285778.1">
    <property type="nucleotide sequence ID" value="NZ_BMLF01000001.1"/>
</dbReference>
<dbReference type="SMART" id="SM00226">
    <property type="entry name" value="LMWPc"/>
    <property type="match status" value="1"/>
</dbReference>
<evidence type="ECO:0000313" key="4">
    <source>
        <dbReference type="Proteomes" id="UP000649829"/>
    </source>
</evidence>
<evidence type="ECO:0000259" key="2">
    <source>
        <dbReference type="SMART" id="SM00226"/>
    </source>
</evidence>
<dbReference type="Proteomes" id="UP000649829">
    <property type="component" value="Unassembled WGS sequence"/>
</dbReference>
<dbReference type="PANTHER" id="PTHR43428">
    <property type="entry name" value="ARSENATE REDUCTASE"/>
    <property type="match status" value="1"/>
</dbReference>
<sequence>MNILVLSPANAARSILLETVLNDLGAGRVSARSAGLTPAGAVHPQALKLLEEEDLDTARARTKPLEDVAEAGEVDILITLDTGPAPLKAAVPGTPARGHWSLPDPAALPEDAWEDGFRAAYDWLKARAERLLDHPVETMDTGEITALLRRIGRA</sequence>
<feature type="domain" description="Phosphotyrosine protein phosphatase I" evidence="2">
    <location>
        <begin position="1"/>
        <end position="134"/>
    </location>
</feature>
<keyword evidence="1" id="KW-0059">Arsenical resistance</keyword>
<accession>A0A917SM41</accession>
<dbReference type="SUPFAM" id="SSF52788">
    <property type="entry name" value="Phosphotyrosine protein phosphatases I"/>
    <property type="match status" value="1"/>
</dbReference>
<dbReference type="InterPro" id="IPR023485">
    <property type="entry name" value="Ptyr_pPase"/>
</dbReference>
<proteinExistence type="predicted"/>
<dbReference type="Pfam" id="PF01451">
    <property type="entry name" value="LMWPc"/>
    <property type="match status" value="1"/>
</dbReference>
<evidence type="ECO:0000256" key="1">
    <source>
        <dbReference type="ARBA" id="ARBA00022849"/>
    </source>
</evidence>
<evidence type="ECO:0000313" key="3">
    <source>
        <dbReference type="EMBL" id="GGL88857.1"/>
    </source>
</evidence>
<organism evidence="3 4">
    <name type="scientific">Pseudooceanicola nanhaiensis</name>
    <dbReference type="NCBI Taxonomy" id="375761"/>
    <lineage>
        <taxon>Bacteria</taxon>
        <taxon>Pseudomonadati</taxon>
        <taxon>Pseudomonadota</taxon>
        <taxon>Alphaproteobacteria</taxon>
        <taxon>Rhodobacterales</taxon>
        <taxon>Paracoccaceae</taxon>
        <taxon>Pseudooceanicola</taxon>
    </lineage>
</organism>